<dbReference type="AlphaFoldDB" id="A0A914EPU4"/>
<protein>
    <submittedName>
        <fullName evidence="2">Uncharacterized protein</fullName>
    </submittedName>
</protein>
<sequence length="96" mass="11854">MNWPEYHIRNAYDRDYIPPDFTSRAYYRELVHPDIGANPNMRYDNYLTSRLHDRDNFYRRPTRPIYYQNYPSYRNVEAVTRYNGRSERVRTSPLKP</sequence>
<accession>A0A914EPU4</accession>
<organism evidence="1 2">
    <name type="scientific">Acrobeloides nanus</name>
    <dbReference type="NCBI Taxonomy" id="290746"/>
    <lineage>
        <taxon>Eukaryota</taxon>
        <taxon>Metazoa</taxon>
        <taxon>Ecdysozoa</taxon>
        <taxon>Nematoda</taxon>
        <taxon>Chromadorea</taxon>
        <taxon>Rhabditida</taxon>
        <taxon>Tylenchina</taxon>
        <taxon>Cephalobomorpha</taxon>
        <taxon>Cephaloboidea</taxon>
        <taxon>Cephalobidae</taxon>
        <taxon>Acrobeloides</taxon>
    </lineage>
</organism>
<dbReference type="WBParaSite" id="ACRNAN_scaffold9289.g29262.t1">
    <property type="protein sequence ID" value="ACRNAN_scaffold9289.g29262.t1"/>
    <property type="gene ID" value="ACRNAN_scaffold9289.g29262"/>
</dbReference>
<reference evidence="2" key="1">
    <citation type="submission" date="2022-11" db="UniProtKB">
        <authorList>
            <consortium name="WormBaseParasite"/>
        </authorList>
    </citation>
    <scope>IDENTIFICATION</scope>
</reference>
<dbReference type="Proteomes" id="UP000887540">
    <property type="component" value="Unplaced"/>
</dbReference>
<keyword evidence="1" id="KW-1185">Reference proteome</keyword>
<name>A0A914EPU4_9BILA</name>
<evidence type="ECO:0000313" key="2">
    <source>
        <dbReference type="WBParaSite" id="ACRNAN_scaffold9289.g29262.t1"/>
    </source>
</evidence>
<proteinExistence type="predicted"/>
<evidence type="ECO:0000313" key="1">
    <source>
        <dbReference type="Proteomes" id="UP000887540"/>
    </source>
</evidence>